<evidence type="ECO:0000313" key="4">
    <source>
        <dbReference type="Proteomes" id="UP001147747"/>
    </source>
</evidence>
<proteinExistence type="predicted"/>
<dbReference type="SUPFAM" id="SSF55821">
    <property type="entry name" value="YrdC/RibB"/>
    <property type="match status" value="1"/>
</dbReference>
<organism evidence="3 4">
    <name type="scientific">Penicillium cosmopolitanum</name>
    <dbReference type="NCBI Taxonomy" id="1131564"/>
    <lineage>
        <taxon>Eukaryota</taxon>
        <taxon>Fungi</taxon>
        <taxon>Dikarya</taxon>
        <taxon>Ascomycota</taxon>
        <taxon>Pezizomycotina</taxon>
        <taxon>Eurotiomycetes</taxon>
        <taxon>Eurotiomycetidae</taxon>
        <taxon>Eurotiales</taxon>
        <taxon>Aspergillaceae</taxon>
        <taxon>Penicillium</taxon>
    </lineage>
</organism>
<dbReference type="Proteomes" id="UP001147747">
    <property type="component" value="Unassembled WGS sequence"/>
</dbReference>
<dbReference type="InterPro" id="IPR017945">
    <property type="entry name" value="DHBP_synth_RibB-like_a/b_dom"/>
</dbReference>
<keyword evidence="4" id="KW-1185">Reference proteome</keyword>
<evidence type="ECO:0000259" key="2">
    <source>
        <dbReference type="PROSITE" id="PS51163"/>
    </source>
</evidence>
<reference evidence="3" key="1">
    <citation type="submission" date="2022-12" db="EMBL/GenBank/DDBJ databases">
        <authorList>
            <person name="Petersen C."/>
        </authorList>
    </citation>
    <scope>NUCLEOTIDE SEQUENCE</scope>
    <source>
        <strain evidence="3">IBT 29677</strain>
    </source>
</reference>
<protein>
    <recommendedName>
        <fullName evidence="1">Threonylcarbamoyl-AMP synthase</fullName>
    </recommendedName>
</protein>
<dbReference type="Gene3D" id="3.90.870.10">
    <property type="entry name" value="DHBP synthase"/>
    <property type="match status" value="1"/>
</dbReference>
<feature type="domain" description="YrdC-like" evidence="2">
    <location>
        <begin position="31"/>
        <end position="229"/>
    </location>
</feature>
<reference evidence="3" key="2">
    <citation type="journal article" date="2023" name="IMA Fungus">
        <title>Comparative genomic study of the Penicillium genus elucidates a diverse pangenome and 15 lateral gene transfer events.</title>
        <authorList>
            <person name="Petersen C."/>
            <person name="Sorensen T."/>
            <person name="Nielsen M.R."/>
            <person name="Sondergaard T.E."/>
            <person name="Sorensen J.L."/>
            <person name="Fitzpatrick D.A."/>
            <person name="Frisvad J.C."/>
            <person name="Nielsen K.L."/>
        </authorList>
    </citation>
    <scope>NUCLEOTIDE SEQUENCE</scope>
    <source>
        <strain evidence="3">IBT 29677</strain>
    </source>
</reference>
<dbReference type="GO" id="GO:0003725">
    <property type="term" value="F:double-stranded RNA binding"/>
    <property type="evidence" value="ECO:0007669"/>
    <property type="project" value="InterPro"/>
</dbReference>
<dbReference type="EMBL" id="JAPZBU010000009">
    <property type="protein sequence ID" value="KAJ5388906.1"/>
    <property type="molecule type" value="Genomic_DNA"/>
</dbReference>
<dbReference type="Pfam" id="PF01300">
    <property type="entry name" value="Sua5_yciO_yrdC"/>
    <property type="match status" value="1"/>
</dbReference>
<dbReference type="GeneID" id="81375064"/>
<gene>
    <name evidence="3" type="ORF">N7509_011447</name>
</gene>
<dbReference type="AlphaFoldDB" id="A0A9W9VT81"/>
<evidence type="ECO:0000256" key="1">
    <source>
        <dbReference type="ARBA" id="ARBA00015492"/>
    </source>
</evidence>
<dbReference type="OrthoDB" id="4664297at2759"/>
<name>A0A9W9VT81_9EURO</name>
<dbReference type="RefSeq" id="XP_056486704.1">
    <property type="nucleotide sequence ID" value="XM_056636084.1"/>
</dbReference>
<evidence type="ECO:0000313" key="3">
    <source>
        <dbReference type="EMBL" id="KAJ5388906.1"/>
    </source>
</evidence>
<sequence>MTLIYGWVSKCAELSDNIFLPSEPRVPSTLDKDAQRVFRVLLNRGVAIIPSNVGYAVIATDPQALNRIFAAKRRQPHKKHAMIGSYALHLEVQSLPPYEEDMVRLLTVDLDLPLGVVASYHVDHPMIKMFSPTTLQQSSIEGTLAMLVNGGQLQDEISRLVTQEGIPLLGSSANLTGTGTKVTVEDIDSEIRGISDIIIDHGRQKYSHPRPSSTMIDFKNRRLLRYGACYDVVQDAMSRFYGIDLPNDPGRTTLFSGHISPTRQHWQ</sequence>
<accession>A0A9W9VT81</accession>
<dbReference type="InterPro" id="IPR006070">
    <property type="entry name" value="Sua5-like_dom"/>
</dbReference>
<comment type="caution">
    <text evidence="3">The sequence shown here is derived from an EMBL/GenBank/DDBJ whole genome shotgun (WGS) entry which is preliminary data.</text>
</comment>
<dbReference type="PROSITE" id="PS51163">
    <property type="entry name" value="YRDC"/>
    <property type="match status" value="1"/>
</dbReference>